<feature type="signal peptide" evidence="15">
    <location>
        <begin position="1"/>
        <end position="23"/>
    </location>
</feature>
<dbReference type="NCBIfam" id="NF008330">
    <property type="entry name" value="PRK11114.2-4"/>
    <property type="match status" value="1"/>
</dbReference>
<evidence type="ECO:0000256" key="10">
    <source>
        <dbReference type="ARBA" id="ARBA00022692"/>
    </source>
</evidence>
<comment type="pathway">
    <text evidence="3 15">Glycan metabolism; bacterial cellulose biosynthesis.</text>
</comment>
<reference evidence="16 17" key="1">
    <citation type="submission" date="2021-08" db="EMBL/GenBank/DDBJ databases">
        <authorList>
            <person name="Peeters C."/>
        </authorList>
    </citation>
    <scope>NUCLEOTIDE SEQUENCE [LARGE SCALE GENOMIC DNA]</scope>
    <source>
        <strain evidence="16 17">LMG 32289</strain>
    </source>
</reference>
<dbReference type="PANTHER" id="PTHR39083:SF1">
    <property type="entry name" value="CYCLIC DI-GMP-BINDING PROTEIN"/>
    <property type="match status" value="1"/>
</dbReference>
<keyword evidence="13 15" id="KW-0472">Membrane</keyword>
<evidence type="ECO:0000256" key="7">
    <source>
        <dbReference type="ARBA" id="ARBA00022475"/>
    </source>
</evidence>
<keyword evidence="9 15" id="KW-0973">c-di-GMP</keyword>
<evidence type="ECO:0000256" key="11">
    <source>
        <dbReference type="ARBA" id="ARBA00022916"/>
    </source>
</evidence>
<keyword evidence="10 15" id="KW-0812">Transmembrane</keyword>
<dbReference type="EMBL" id="CAJZAG010000001">
    <property type="protein sequence ID" value="CAG9163901.1"/>
    <property type="molecule type" value="Genomic_DNA"/>
</dbReference>
<evidence type="ECO:0000256" key="14">
    <source>
        <dbReference type="ARBA" id="ARBA00033444"/>
    </source>
</evidence>
<dbReference type="Gene3D" id="2.60.120.260">
    <property type="entry name" value="Galactose-binding domain-like"/>
    <property type="match status" value="2"/>
</dbReference>
<evidence type="ECO:0000313" key="17">
    <source>
        <dbReference type="Proteomes" id="UP000706525"/>
    </source>
</evidence>
<feature type="transmembrane region" description="Helical" evidence="15">
    <location>
        <begin position="743"/>
        <end position="762"/>
    </location>
</feature>
<evidence type="ECO:0000256" key="4">
    <source>
        <dbReference type="ARBA" id="ARBA00010714"/>
    </source>
</evidence>
<evidence type="ECO:0000256" key="3">
    <source>
        <dbReference type="ARBA" id="ARBA00005186"/>
    </source>
</evidence>
<comment type="function">
    <text evidence="1 15">Binds the cellulose synthase activator, bis-(3'-5') cyclic diguanylic acid (c-di-GMP).</text>
</comment>
<gene>
    <name evidence="16" type="primary">bcsB</name>
    <name evidence="16" type="ORF">LMG32289_00252</name>
</gene>
<organism evidence="16 17">
    <name type="scientific">Cupriavidus pampae</name>
    <dbReference type="NCBI Taxonomy" id="659251"/>
    <lineage>
        <taxon>Bacteria</taxon>
        <taxon>Pseudomonadati</taxon>
        <taxon>Pseudomonadota</taxon>
        <taxon>Betaproteobacteria</taxon>
        <taxon>Burkholderiales</taxon>
        <taxon>Burkholderiaceae</taxon>
        <taxon>Cupriavidus</taxon>
    </lineage>
</organism>
<evidence type="ECO:0000256" key="15">
    <source>
        <dbReference type="RuleBase" id="RU365021"/>
    </source>
</evidence>
<dbReference type="InterPro" id="IPR003920">
    <property type="entry name" value="Cell_synth_B"/>
</dbReference>
<keyword evidence="8 15" id="KW-0997">Cell inner membrane</keyword>
<dbReference type="PRINTS" id="PR01440">
    <property type="entry name" value="CELLSNTHASEB"/>
</dbReference>
<dbReference type="InterPro" id="IPR018513">
    <property type="entry name" value="Cell_synthase_bac"/>
</dbReference>
<evidence type="ECO:0000256" key="5">
    <source>
        <dbReference type="ARBA" id="ARBA00011437"/>
    </source>
</evidence>
<dbReference type="PANTHER" id="PTHR39083">
    <property type="entry name" value="CYCLIC DI-GMP-BINDING PROTEIN"/>
    <property type="match status" value="1"/>
</dbReference>
<protein>
    <recommendedName>
        <fullName evidence="6 15">Cyclic di-GMP-binding protein</fullName>
    </recommendedName>
    <alternativeName>
        <fullName evidence="14 15">Cellulose synthase regulatory subunit</fullName>
    </alternativeName>
</protein>
<comment type="subunit">
    <text evidence="5 15">Tightly associated with the cellulose synthase catalytic subunit.</text>
</comment>
<evidence type="ECO:0000256" key="13">
    <source>
        <dbReference type="ARBA" id="ARBA00023136"/>
    </source>
</evidence>
<feature type="chain" id="PRO_5044994619" description="Cyclic di-GMP-binding protein" evidence="15">
    <location>
        <begin position="24"/>
        <end position="776"/>
    </location>
</feature>
<dbReference type="Proteomes" id="UP000706525">
    <property type="component" value="Unassembled WGS sequence"/>
</dbReference>
<evidence type="ECO:0000256" key="1">
    <source>
        <dbReference type="ARBA" id="ARBA00002057"/>
    </source>
</evidence>
<keyword evidence="7 15" id="KW-1003">Cell membrane</keyword>
<comment type="subcellular location">
    <subcellularLocation>
        <location evidence="2">Cell inner membrane</location>
        <topology evidence="2">Single-pass membrane protein</topology>
    </subcellularLocation>
</comment>
<evidence type="ECO:0000256" key="2">
    <source>
        <dbReference type="ARBA" id="ARBA00004377"/>
    </source>
</evidence>
<keyword evidence="17" id="KW-1185">Reference proteome</keyword>
<comment type="caution">
    <text evidence="16">The sequence shown here is derived from an EMBL/GenBank/DDBJ whole genome shotgun (WGS) entry which is preliminary data.</text>
</comment>
<dbReference type="Pfam" id="PF03170">
    <property type="entry name" value="BcsB"/>
    <property type="match status" value="1"/>
</dbReference>
<keyword evidence="11 15" id="KW-0135">Cellulose biosynthesis</keyword>
<dbReference type="NCBIfam" id="NF008323">
    <property type="entry name" value="PRK11114.1-1"/>
    <property type="match status" value="1"/>
</dbReference>
<accession>A0ABM8W9J7</accession>
<evidence type="ECO:0000313" key="16">
    <source>
        <dbReference type="EMBL" id="CAG9163901.1"/>
    </source>
</evidence>
<name>A0ABM8W9J7_9BURK</name>
<evidence type="ECO:0000256" key="8">
    <source>
        <dbReference type="ARBA" id="ARBA00022519"/>
    </source>
</evidence>
<comment type="similarity">
    <text evidence="4 15">Belongs to the AcsB/BcsB family.</text>
</comment>
<proteinExistence type="inferred from homology"/>
<evidence type="ECO:0000256" key="9">
    <source>
        <dbReference type="ARBA" id="ARBA00022636"/>
    </source>
</evidence>
<keyword evidence="12 15" id="KW-1133">Transmembrane helix</keyword>
<evidence type="ECO:0000256" key="12">
    <source>
        <dbReference type="ARBA" id="ARBA00022989"/>
    </source>
</evidence>
<sequence length="776" mass="83078">MPRRLAAALACLTLLPAMVPAHAQTLLAQTQPLPDTSPRSTGTAAAMAPLSNAPLPAAPPARGAARTLAVTLKQLGADAPFQLRGVDGINGVPFSVRADEVVTAAKLKLRYNYSPSLIPALSHINVIINGEVAATVPVPKETAGTSLDREVSLEPRLISEFNRLNLQLIGHYTTECEDPFHSSLWATVSNASVLELTVTPVALANELSLLPLPFFDRRDVRQLNLPFVFAGAPSPATLEAAGAVSSWFGALAGYRGATFPAALNQVPTSGNAVVFATSQERPAGIEMPAVDGPSLAIVPNPSDPSSKLLLVMGTNSADLKVAARALTLGARALSGPRATITKLDDVTPRQPYDAPNWLRSDRAVRFGELTPVADLNVSGYNPDLVRVGFRLPPDLFGWRNKGVPIDLKYRYTPRPTVDKSTLNINVNRQFLRAYPLRALKDEQGRATRLLESVLPDGSAPAHHRIDLPLFMLPAQSQLQFHFYYDYLKQGACKDVLLDNVKGAIDPDSTIDVSGLPHFISLPDLAVFGNSGFPFTRLADLSESAVVLPSQPSADDYSTYLTLLGRMGESTGYPATGVAVTSPEDVAKVAGRDLLVIGTTQGQPLLTQWADRMPVSLTGNTKRFTLTDVYSSILGWWNGADGTRNARAETQLSISSAGTDAALAGFESPLQSGRSVVVVTSNTTNGLHNVTDALLDPDRLKEVQGSLVLVRGKEVNSLAAQQTYEVGRLAPWTWLQWYLSQRPLALVLMVGGATLLLAALLFLSLRSLARRRKAGQA</sequence>
<keyword evidence="15" id="KW-0732">Signal</keyword>
<evidence type="ECO:0000256" key="6">
    <source>
        <dbReference type="ARBA" id="ARBA00021844"/>
    </source>
</evidence>